<comment type="similarity">
    <text evidence="1">Belongs to the UPF0381 family.</text>
</comment>
<comment type="caution">
    <text evidence="2">The sequence shown here is derived from an EMBL/GenBank/DDBJ whole genome shotgun (WGS) entry which is preliminary data.</text>
</comment>
<reference evidence="2 3" key="1">
    <citation type="submission" date="2015-11" db="EMBL/GenBank/DDBJ databases">
        <title>Genomic Taxonomy of the Vibrionaceae.</title>
        <authorList>
            <person name="Gomez-Gil B."/>
            <person name="Enciso-Ibarra J."/>
        </authorList>
    </citation>
    <scope>NUCLEOTIDE SEQUENCE [LARGE SCALE GENOMIC DNA]</scope>
    <source>
        <strain evidence="2 3">CAIM 912</strain>
    </source>
</reference>
<name>A0A135IC58_9GAMM</name>
<dbReference type="Gene3D" id="3.30.70.860">
    <property type="match status" value="1"/>
</dbReference>
<accession>A0A135IC58</accession>
<dbReference type="GO" id="GO:0005829">
    <property type="term" value="C:cytosol"/>
    <property type="evidence" value="ECO:0007669"/>
    <property type="project" value="TreeGrafter"/>
</dbReference>
<sequence>MSQEEYQVCDACGVTAEMGFVISEGDDVAEVSIFASDKDAAIAEFKNYLALAKEVNENVLHDLNECADVSFDPLTVRLKFECSAEKLIFELRSRSLAK</sequence>
<dbReference type="PANTHER" id="PTHR38769">
    <property type="entry name" value="UPF0381 PROTEIN YFCZ-RELATED"/>
    <property type="match status" value="1"/>
</dbReference>
<dbReference type="EMBL" id="LNTY01000006">
    <property type="protein sequence ID" value="KXF82968.1"/>
    <property type="molecule type" value="Genomic_DNA"/>
</dbReference>
<keyword evidence="3" id="KW-1185">Reference proteome</keyword>
<dbReference type="OrthoDB" id="5588209at2"/>
<dbReference type="PANTHER" id="PTHR38769:SF1">
    <property type="entry name" value="UPF0381 PROTEIN YFCZ-RELATED"/>
    <property type="match status" value="1"/>
</dbReference>
<dbReference type="AlphaFoldDB" id="A0A135IC58"/>
<dbReference type="Pfam" id="PF04175">
    <property type="entry name" value="DUF406"/>
    <property type="match status" value="1"/>
</dbReference>
<proteinExistence type="inferred from homology"/>
<protein>
    <recommendedName>
        <fullName evidence="4">CHRD domain-containing protein</fullName>
    </recommendedName>
</protein>
<dbReference type="RefSeq" id="WP_067410188.1">
    <property type="nucleotide sequence ID" value="NZ_LNTY01000006.1"/>
</dbReference>
<gene>
    <name evidence="2" type="ORF">ATN88_04230</name>
</gene>
<dbReference type="Proteomes" id="UP000070529">
    <property type="component" value="Unassembled WGS sequence"/>
</dbReference>
<evidence type="ECO:0000256" key="1">
    <source>
        <dbReference type="ARBA" id="ARBA00006201"/>
    </source>
</evidence>
<dbReference type="InterPro" id="IPR005272">
    <property type="entry name" value="DUF406"/>
</dbReference>
<evidence type="ECO:0000313" key="2">
    <source>
        <dbReference type="EMBL" id="KXF82968.1"/>
    </source>
</evidence>
<evidence type="ECO:0008006" key="4">
    <source>
        <dbReference type="Google" id="ProtNLM"/>
    </source>
</evidence>
<evidence type="ECO:0000313" key="3">
    <source>
        <dbReference type="Proteomes" id="UP000070529"/>
    </source>
</evidence>
<organism evidence="2 3">
    <name type="scientific">Enterovibrio coralii</name>
    <dbReference type="NCBI Taxonomy" id="294935"/>
    <lineage>
        <taxon>Bacteria</taxon>
        <taxon>Pseudomonadati</taxon>
        <taxon>Pseudomonadota</taxon>
        <taxon>Gammaproteobacteria</taxon>
        <taxon>Vibrionales</taxon>
        <taxon>Vibrionaceae</taxon>
        <taxon>Enterovibrio</taxon>
    </lineage>
</organism>
<dbReference type="InterPro" id="IPR035571">
    <property type="entry name" value="UPF0234-like_C"/>
</dbReference>